<dbReference type="PANTHER" id="PTHR30632">
    <property type="entry name" value="MOLYBDATE-BINDING PERIPLASMIC PROTEIN"/>
    <property type="match status" value="1"/>
</dbReference>
<name>A0A1S1YVW5_FLAPC</name>
<evidence type="ECO:0000256" key="2">
    <source>
        <dbReference type="ARBA" id="ARBA00022723"/>
    </source>
</evidence>
<accession>A0A1S1YVW5</accession>
<dbReference type="PROSITE" id="PS51257">
    <property type="entry name" value="PROKAR_LIPOPROTEIN"/>
    <property type="match status" value="1"/>
</dbReference>
<dbReference type="EMBL" id="JRYR02000001">
    <property type="protein sequence ID" value="OHX65154.1"/>
    <property type="molecule type" value="Genomic_DNA"/>
</dbReference>
<dbReference type="RefSeq" id="WP_044226829.1">
    <property type="nucleotide sequence ID" value="NZ_JRYR02000001.1"/>
</dbReference>
<keyword evidence="3" id="KW-0732">Signal</keyword>
<dbReference type="GO" id="GO:0015689">
    <property type="term" value="P:molybdate ion transport"/>
    <property type="evidence" value="ECO:0007669"/>
    <property type="project" value="InterPro"/>
</dbReference>
<dbReference type="InterPro" id="IPR005950">
    <property type="entry name" value="ModA"/>
</dbReference>
<gene>
    <name evidence="5" type="ORF">NH26_01690</name>
</gene>
<evidence type="ECO:0000256" key="3">
    <source>
        <dbReference type="ARBA" id="ARBA00022729"/>
    </source>
</evidence>
<dbReference type="PIRSF" id="PIRSF004846">
    <property type="entry name" value="ModA"/>
    <property type="match status" value="1"/>
</dbReference>
<dbReference type="GO" id="GO:0030973">
    <property type="term" value="F:molybdate ion binding"/>
    <property type="evidence" value="ECO:0007669"/>
    <property type="project" value="InterPro"/>
</dbReference>
<dbReference type="PANTHER" id="PTHR30632:SF14">
    <property type="entry name" value="TUNGSTATE_MOLYBDATE_CHROMATE-BINDING PROTEIN MODA"/>
    <property type="match status" value="1"/>
</dbReference>
<keyword evidence="4" id="KW-0500">Molybdenum</keyword>
<dbReference type="GO" id="GO:0046872">
    <property type="term" value="F:metal ion binding"/>
    <property type="evidence" value="ECO:0007669"/>
    <property type="project" value="UniProtKB-KW"/>
</dbReference>
<dbReference type="STRING" id="915059.NH26_01690"/>
<evidence type="ECO:0000256" key="1">
    <source>
        <dbReference type="ARBA" id="ARBA00009175"/>
    </source>
</evidence>
<dbReference type="InterPro" id="IPR044084">
    <property type="entry name" value="AvModA-like_subst-bd"/>
</dbReference>
<comment type="caution">
    <text evidence="5">The sequence shown here is derived from an EMBL/GenBank/DDBJ whole genome shotgun (WGS) entry which is preliminary data.</text>
</comment>
<sequence length="246" mass="27571">MNRLFTLPFIILLLLFGCQKPQEKVLRIAVSANMAFVMKELSNTYTEKYGIPCELIIGSSGKLSHQINNGAPYDVFISADMKYPTLLYEQDRTTSSPKIYTYGTLVLWSTKHDDLNEINMLNNTKIEKIGVANPKTAPYGIAAMSVCADALSKSTIKDKIVFGESISQINQYIVNQAVDVGFTSLFIVNSEAMKNKGHWIKVNPSLYRPIAQGGVVIKNNQEEIAEEFLNWMLNDEGQKIINGYKE</sequence>
<dbReference type="Pfam" id="PF13531">
    <property type="entry name" value="SBP_bac_11"/>
    <property type="match status" value="1"/>
</dbReference>
<comment type="similarity">
    <text evidence="1">Belongs to the bacterial solute-binding protein ModA family.</text>
</comment>
<dbReference type="InterPro" id="IPR050682">
    <property type="entry name" value="ModA/WtpA"/>
</dbReference>
<dbReference type="OrthoDB" id="9785015at2"/>
<dbReference type="NCBIfam" id="TIGR01256">
    <property type="entry name" value="modA"/>
    <property type="match status" value="1"/>
</dbReference>
<organism evidence="5 6">
    <name type="scientific">Flammeovirga pacifica</name>
    <dbReference type="NCBI Taxonomy" id="915059"/>
    <lineage>
        <taxon>Bacteria</taxon>
        <taxon>Pseudomonadati</taxon>
        <taxon>Bacteroidota</taxon>
        <taxon>Cytophagia</taxon>
        <taxon>Cytophagales</taxon>
        <taxon>Flammeovirgaceae</taxon>
        <taxon>Flammeovirga</taxon>
    </lineage>
</organism>
<dbReference type="Gene3D" id="3.40.190.10">
    <property type="entry name" value="Periplasmic binding protein-like II"/>
    <property type="match status" value="2"/>
</dbReference>
<evidence type="ECO:0000313" key="5">
    <source>
        <dbReference type="EMBL" id="OHX65154.1"/>
    </source>
</evidence>
<dbReference type="Proteomes" id="UP000179797">
    <property type="component" value="Unassembled WGS sequence"/>
</dbReference>
<protein>
    <submittedName>
        <fullName evidence="5">Molybdate ABC transporter substrate-binding protein</fullName>
    </submittedName>
</protein>
<feature type="binding site" evidence="4">
    <location>
        <position position="60"/>
    </location>
    <ligand>
        <name>molybdate</name>
        <dbReference type="ChEBI" id="CHEBI:36264"/>
    </ligand>
</feature>
<keyword evidence="6" id="KW-1185">Reference proteome</keyword>
<dbReference type="SUPFAM" id="SSF53850">
    <property type="entry name" value="Periplasmic binding protein-like II"/>
    <property type="match status" value="1"/>
</dbReference>
<dbReference type="CDD" id="cd13539">
    <property type="entry name" value="PBP2_AvModA"/>
    <property type="match status" value="1"/>
</dbReference>
<dbReference type="AlphaFoldDB" id="A0A1S1YVW5"/>
<reference evidence="5 6" key="1">
    <citation type="journal article" date="2012" name="Int. J. Syst. Evol. Microbiol.">
        <title>Flammeovirga pacifica sp. nov., isolated from deep-sea sediment.</title>
        <authorList>
            <person name="Xu H."/>
            <person name="Fu Y."/>
            <person name="Yang N."/>
            <person name="Ding Z."/>
            <person name="Lai Q."/>
            <person name="Zeng R."/>
        </authorList>
    </citation>
    <scope>NUCLEOTIDE SEQUENCE [LARGE SCALE GENOMIC DNA]</scope>
    <source>
        <strain evidence="6">DSM 24597 / LMG 26175 / WPAGA1</strain>
    </source>
</reference>
<proteinExistence type="inferred from homology"/>
<feature type="binding site" evidence="4">
    <location>
        <position position="166"/>
    </location>
    <ligand>
        <name>molybdate</name>
        <dbReference type="ChEBI" id="CHEBI:36264"/>
    </ligand>
</feature>
<evidence type="ECO:0000313" key="6">
    <source>
        <dbReference type="Proteomes" id="UP000179797"/>
    </source>
</evidence>
<keyword evidence="2 4" id="KW-0479">Metal-binding</keyword>
<evidence type="ECO:0000256" key="4">
    <source>
        <dbReference type="PIRSR" id="PIRSR004846-1"/>
    </source>
</evidence>